<dbReference type="AlphaFoldDB" id="A0A840RAE6"/>
<dbReference type="EMBL" id="JACHHN010000001">
    <property type="protein sequence ID" value="MBB5189426.1"/>
    <property type="molecule type" value="Genomic_DNA"/>
</dbReference>
<feature type="domain" description="Bacteriophage T5 Orf172 DNA-binding" evidence="3">
    <location>
        <begin position="238"/>
        <end position="323"/>
    </location>
</feature>
<evidence type="ECO:0000313" key="4">
    <source>
        <dbReference type="EMBL" id="MBB5189426.1"/>
    </source>
</evidence>
<accession>A0A840RAE6</accession>
<sequence length="485" mass="54582">MIQPFSTLGKIATRSVVVCSILSNTFFLRCLIDVITPLAWNNHWQGFLLLTGLPLAMGSMLVCSRFPRCEFNADIPERPGYVYVLSNPGYRRNGLPIVKIGYTTNSMENSLKLLDKTGVPFPFVVEYKAMVWKAWATMRQAHIALSSWRLNPDEIDRDFFFCSIQQAVDALKKAVQGDIGYRVNRPPELSRDDDEIDPEIELEPEVEEQLKALAKWRADKRTTSPGYVYVLTNDVYHNGSDPLLKIGYTTWAPDQRAGALYRYKDLDYRGVPQQFKVVHEEHFERAFDAEEAVHKALETCRVNPYREFFSCSLEQAQAAIAHAKARESGFQVTDTTVSSPDNGKTMPQVVSPRSTEPDRQTQRSIGYIQSHWPEPVVTRQPHQRSRSRSRSGIWKIICFILAGGAAALGSGYIFSTLCNWWSRPPAPMPMPAIHAPVDIPTANKKPGHASHKKHHSPRKHKQAASPVEPDQADGLQSSDVSSPCC</sequence>
<keyword evidence="5" id="KW-1185">Reference proteome</keyword>
<feature type="domain" description="Bacteriophage T5 Orf172 DNA-binding" evidence="3">
    <location>
        <begin position="92"/>
        <end position="174"/>
    </location>
</feature>
<name>A0A840RAE6_9NEIS</name>
<comment type="caution">
    <text evidence="4">The sequence shown here is derived from an EMBL/GenBank/DDBJ whole genome shotgun (WGS) entry which is preliminary data.</text>
</comment>
<dbReference type="InterPro" id="IPR018306">
    <property type="entry name" value="Phage_T5_Orf172_DNA-bd"/>
</dbReference>
<evidence type="ECO:0000259" key="3">
    <source>
        <dbReference type="SMART" id="SM00974"/>
    </source>
</evidence>
<gene>
    <name evidence="4" type="ORF">HNQ50_000136</name>
</gene>
<dbReference type="SMART" id="SM00974">
    <property type="entry name" value="T5orf172"/>
    <property type="match status" value="2"/>
</dbReference>
<feature type="compositionally biased region" description="Polar residues" evidence="1">
    <location>
        <begin position="331"/>
        <end position="342"/>
    </location>
</feature>
<feature type="compositionally biased region" description="Polar residues" evidence="1">
    <location>
        <begin position="474"/>
        <end position="485"/>
    </location>
</feature>
<evidence type="ECO:0000313" key="5">
    <source>
        <dbReference type="Proteomes" id="UP000543030"/>
    </source>
</evidence>
<feature type="transmembrane region" description="Helical" evidence="2">
    <location>
        <begin position="393"/>
        <end position="414"/>
    </location>
</feature>
<dbReference type="Pfam" id="PF10544">
    <property type="entry name" value="T5orf172"/>
    <property type="match status" value="2"/>
</dbReference>
<keyword evidence="2" id="KW-0472">Membrane</keyword>
<protein>
    <recommendedName>
        <fullName evidence="3">Bacteriophage T5 Orf172 DNA-binding domain-containing protein</fullName>
    </recommendedName>
</protein>
<keyword evidence="2" id="KW-0812">Transmembrane</keyword>
<dbReference type="Proteomes" id="UP000543030">
    <property type="component" value="Unassembled WGS sequence"/>
</dbReference>
<feature type="compositionally biased region" description="Basic residues" evidence="1">
    <location>
        <begin position="445"/>
        <end position="462"/>
    </location>
</feature>
<reference evidence="4 5" key="1">
    <citation type="submission" date="2020-08" db="EMBL/GenBank/DDBJ databases">
        <title>Genomic Encyclopedia of Type Strains, Phase IV (KMG-IV): sequencing the most valuable type-strain genomes for metagenomic binning, comparative biology and taxonomic classification.</title>
        <authorList>
            <person name="Goeker M."/>
        </authorList>
    </citation>
    <scope>NUCLEOTIDE SEQUENCE [LARGE SCALE GENOMIC DNA]</scope>
    <source>
        <strain evidence="4 5">DSM 18233</strain>
    </source>
</reference>
<evidence type="ECO:0000256" key="2">
    <source>
        <dbReference type="SAM" id="Phobius"/>
    </source>
</evidence>
<keyword evidence="2" id="KW-1133">Transmembrane helix</keyword>
<evidence type="ECO:0000256" key="1">
    <source>
        <dbReference type="SAM" id="MobiDB-lite"/>
    </source>
</evidence>
<feature type="region of interest" description="Disordered" evidence="1">
    <location>
        <begin position="432"/>
        <end position="485"/>
    </location>
</feature>
<dbReference type="RefSeq" id="WP_184096522.1">
    <property type="nucleotide sequence ID" value="NZ_JACHHN010000001.1"/>
</dbReference>
<proteinExistence type="predicted"/>
<organism evidence="4 5">
    <name type="scientific">Silvimonas terrae</name>
    <dbReference type="NCBI Taxonomy" id="300266"/>
    <lineage>
        <taxon>Bacteria</taxon>
        <taxon>Pseudomonadati</taxon>
        <taxon>Pseudomonadota</taxon>
        <taxon>Betaproteobacteria</taxon>
        <taxon>Neisseriales</taxon>
        <taxon>Chitinibacteraceae</taxon>
        <taxon>Silvimonas</taxon>
    </lineage>
</organism>
<feature type="region of interest" description="Disordered" evidence="1">
    <location>
        <begin position="331"/>
        <end position="386"/>
    </location>
</feature>